<feature type="compositionally biased region" description="Polar residues" evidence="6">
    <location>
        <begin position="230"/>
        <end position="240"/>
    </location>
</feature>
<reference evidence="9 10" key="1">
    <citation type="submission" date="2023-04" db="EMBL/GenBank/DDBJ databases">
        <title>Genome of Basidiobolus ranarum AG-B5.</title>
        <authorList>
            <person name="Stajich J.E."/>
            <person name="Carter-House D."/>
            <person name="Gryganskyi A."/>
        </authorList>
    </citation>
    <scope>NUCLEOTIDE SEQUENCE [LARGE SCALE GENOMIC DNA]</scope>
    <source>
        <strain evidence="9 10">AG-B5</strain>
    </source>
</reference>
<comment type="cofactor">
    <cofactor evidence="1">
        <name>Co(2+)</name>
        <dbReference type="ChEBI" id="CHEBI:48828"/>
    </cofactor>
</comment>
<feature type="signal peptide" evidence="7">
    <location>
        <begin position="1"/>
        <end position="21"/>
    </location>
</feature>
<keyword evidence="5" id="KW-0119">Carbohydrate metabolism</keyword>
<evidence type="ECO:0000256" key="2">
    <source>
        <dbReference type="ARBA" id="ARBA00022723"/>
    </source>
</evidence>
<feature type="domain" description="NodB homology" evidence="8">
    <location>
        <begin position="36"/>
        <end position="154"/>
    </location>
</feature>
<dbReference type="InterPro" id="IPR011330">
    <property type="entry name" value="Glyco_hydro/deAcase_b/a-brl"/>
</dbReference>
<evidence type="ECO:0000256" key="1">
    <source>
        <dbReference type="ARBA" id="ARBA00001941"/>
    </source>
</evidence>
<name>A0ABR2WQX2_9FUNG</name>
<evidence type="ECO:0000256" key="6">
    <source>
        <dbReference type="SAM" id="MobiDB-lite"/>
    </source>
</evidence>
<dbReference type="Proteomes" id="UP001479436">
    <property type="component" value="Unassembled WGS sequence"/>
</dbReference>
<dbReference type="Gene3D" id="3.20.20.370">
    <property type="entry name" value="Glycoside hydrolase/deacetylase"/>
    <property type="match status" value="1"/>
</dbReference>
<proteinExistence type="predicted"/>
<feature type="compositionally biased region" description="Polar residues" evidence="6">
    <location>
        <begin position="344"/>
        <end position="371"/>
    </location>
</feature>
<feature type="chain" id="PRO_5046892898" description="NodB homology domain-containing protein" evidence="7">
    <location>
        <begin position="22"/>
        <end position="407"/>
    </location>
</feature>
<dbReference type="Pfam" id="PF01522">
    <property type="entry name" value="Polysacc_deac_1"/>
    <property type="match status" value="1"/>
</dbReference>
<protein>
    <recommendedName>
        <fullName evidence="8">NodB homology domain-containing protein</fullName>
    </recommendedName>
</protein>
<evidence type="ECO:0000256" key="4">
    <source>
        <dbReference type="ARBA" id="ARBA00022801"/>
    </source>
</evidence>
<dbReference type="EMBL" id="JASJQH010000536">
    <property type="protein sequence ID" value="KAK9763889.1"/>
    <property type="molecule type" value="Genomic_DNA"/>
</dbReference>
<keyword evidence="10" id="KW-1185">Reference proteome</keyword>
<feature type="region of interest" description="Disordered" evidence="6">
    <location>
        <begin position="224"/>
        <end position="315"/>
    </location>
</feature>
<evidence type="ECO:0000256" key="5">
    <source>
        <dbReference type="ARBA" id="ARBA00023277"/>
    </source>
</evidence>
<keyword evidence="2" id="KW-0479">Metal-binding</keyword>
<dbReference type="InterPro" id="IPR002509">
    <property type="entry name" value="NODB_dom"/>
</dbReference>
<evidence type="ECO:0000259" key="8">
    <source>
        <dbReference type="PROSITE" id="PS51677"/>
    </source>
</evidence>
<evidence type="ECO:0000313" key="9">
    <source>
        <dbReference type="EMBL" id="KAK9763889.1"/>
    </source>
</evidence>
<evidence type="ECO:0000256" key="7">
    <source>
        <dbReference type="SAM" id="SignalP"/>
    </source>
</evidence>
<feature type="region of interest" description="Disordered" evidence="6">
    <location>
        <begin position="344"/>
        <end position="374"/>
    </location>
</feature>
<dbReference type="SUPFAM" id="SSF88713">
    <property type="entry name" value="Glycoside hydrolase/deacetylase"/>
    <property type="match status" value="1"/>
</dbReference>
<evidence type="ECO:0000313" key="10">
    <source>
        <dbReference type="Proteomes" id="UP001479436"/>
    </source>
</evidence>
<comment type="caution">
    <text evidence="9">The sequence shown here is derived from an EMBL/GenBank/DDBJ whole genome shotgun (WGS) entry which is preliminary data.</text>
</comment>
<organism evidence="9 10">
    <name type="scientific">Basidiobolus ranarum</name>
    <dbReference type="NCBI Taxonomy" id="34480"/>
    <lineage>
        <taxon>Eukaryota</taxon>
        <taxon>Fungi</taxon>
        <taxon>Fungi incertae sedis</taxon>
        <taxon>Zoopagomycota</taxon>
        <taxon>Entomophthoromycotina</taxon>
        <taxon>Basidiobolomycetes</taxon>
        <taxon>Basidiobolales</taxon>
        <taxon>Basidiobolaceae</taxon>
        <taxon>Basidiobolus</taxon>
    </lineage>
</organism>
<dbReference type="PROSITE" id="PS51677">
    <property type="entry name" value="NODB"/>
    <property type="match status" value="1"/>
</dbReference>
<feature type="compositionally biased region" description="Low complexity" evidence="6">
    <location>
        <begin position="277"/>
        <end position="315"/>
    </location>
</feature>
<keyword evidence="3 7" id="KW-0732">Signal</keyword>
<dbReference type="PANTHER" id="PTHR46471:SF2">
    <property type="entry name" value="CHITIN DEACETYLASE-RELATED"/>
    <property type="match status" value="1"/>
</dbReference>
<dbReference type="PANTHER" id="PTHR46471">
    <property type="entry name" value="CHITIN DEACETYLASE"/>
    <property type="match status" value="1"/>
</dbReference>
<evidence type="ECO:0000256" key="3">
    <source>
        <dbReference type="ARBA" id="ARBA00022729"/>
    </source>
</evidence>
<gene>
    <name evidence="9" type="ORF">K7432_009062</name>
</gene>
<sequence>MAYKLLTCPVLATMCLTLVNSQDDGAGFIFKCDRAGDFALTFDDGPGESTEDLLRILKEKRVKATLFVLGSQVADDNIAPFLKQAYDDGHQIASHTYDHTDLNKLSTDKVRQQMLNTEAEIKKVIGVVPAMMRPPYGNCSDSCNKVMRELGYAQDELIDNILSKIYRSNPSKDSWISLQHDIHQFSVSRTPKIIDRIKAKGYNFVTVTECLSNRLPAYRNRLNLPAPPSSLGTSRLSNSKPIAGVTPPSLPPYNVDRPSDSSQVNPFDTPPAESFGSSLNPPSNPKPLNSSPVNRPGSGSGSGSTLTKPSSSIAYSTGSATASNTIATSSLTSVSVPNNHISSGTLPHISRTSITTPSSQFNASKSSTASSPLYPLPTAQIESNTITTTPVILVTSLIAFLGLCVRI</sequence>
<accession>A0ABR2WQX2</accession>
<keyword evidence="4" id="KW-0378">Hydrolase</keyword>